<keyword evidence="6 7" id="KW-0539">Nucleus</keyword>
<evidence type="ECO:0000256" key="9">
    <source>
        <dbReference type="SAM" id="MobiDB-lite"/>
    </source>
</evidence>
<feature type="compositionally biased region" description="Acidic residues" evidence="9">
    <location>
        <begin position="321"/>
        <end position="335"/>
    </location>
</feature>
<feature type="region of interest" description="Disordered" evidence="9">
    <location>
        <begin position="293"/>
        <end position="518"/>
    </location>
</feature>
<organism evidence="10 11">
    <name type="scientific">Coemansia brasiliensis</name>
    <dbReference type="NCBI Taxonomy" id="2650707"/>
    <lineage>
        <taxon>Eukaryota</taxon>
        <taxon>Fungi</taxon>
        <taxon>Fungi incertae sedis</taxon>
        <taxon>Zoopagomycota</taxon>
        <taxon>Kickxellomycotina</taxon>
        <taxon>Kickxellomycetes</taxon>
        <taxon>Kickxellales</taxon>
        <taxon>Kickxellaceae</taxon>
        <taxon>Coemansia</taxon>
    </lineage>
</organism>
<feature type="compositionally biased region" description="Basic and acidic residues" evidence="9">
    <location>
        <begin position="303"/>
        <end position="320"/>
    </location>
</feature>
<dbReference type="OrthoDB" id="76676at2759"/>
<feature type="region of interest" description="Disordered" evidence="9">
    <location>
        <begin position="1"/>
        <end position="58"/>
    </location>
</feature>
<keyword evidence="8" id="KW-0175">Coiled coil</keyword>
<keyword evidence="4 7" id="KW-0238">DNA-binding</keyword>
<feature type="compositionally biased region" description="Basic and acidic residues" evidence="9">
    <location>
        <begin position="374"/>
        <end position="383"/>
    </location>
</feature>
<dbReference type="GO" id="GO:0006367">
    <property type="term" value="P:transcription initiation at RNA polymerase II promoter"/>
    <property type="evidence" value="ECO:0007669"/>
    <property type="project" value="InterPro"/>
</dbReference>
<evidence type="ECO:0000313" key="10">
    <source>
        <dbReference type="EMBL" id="KAJ2850252.1"/>
    </source>
</evidence>
<dbReference type="GO" id="GO:0032968">
    <property type="term" value="P:positive regulation of transcription elongation by RNA polymerase II"/>
    <property type="evidence" value="ECO:0007669"/>
    <property type="project" value="InterPro"/>
</dbReference>
<evidence type="ECO:0000256" key="8">
    <source>
        <dbReference type="SAM" id="Coils"/>
    </source>
</evidence>
<protein>
    <recommendedName>
        <fullName evidence="7">Transcription initiation factor IIF subunit alpha</fullName>
    </recommendedName>
</protein>
<comment type="subcellular location">
    <subcellularLocation>
        <location evidence="1 7">Nucleus</location>
    </subcellularLocation>
</comment>
<accession>A0A9W8IAI5</accession>
<dbReference type="Proteomes" id="UP001139887">
    <property type="component" value="Unassembled WGS sequence"/>
</dbReference>
<dbReference type="GO" id="GO:0001096">
    <property type="term" value="F:TFIIF-class transcription factor complex binding"/>
    <property type="evidence" value="ECO:0007669"/>
    <property type="project" value="TreeGrafter"/>
</dbReference>
<dbReference type="SUPFAM" id="SSF50916">
    <property type="entry name" value="Rap30/74 interaction domains"/>
    <property type="match status" value="1"/>
</dbReference>
<feature type="compositionally biased region" description="Low complexity" evidence="9">
    <location>
        <begin position="493"/>
        <end position="513"/>
    </location>
</feature>
<feature type="compositionally biased region" description="Acidic residues" evidence="9">
    <location>
        <begin position="408"/>
        <end position="419"/>
    </location>
</feature>
<comment type="caution">
    <text evidence="10">The sequence shown here is derived from an EMBL/GenBank/DDBJ whole genome shotgun (WGS) entry which is preliminary data.</text>
</comment>
<name>A0A9W8IAI5_9FUNG</name>
<evidence type="ECO:0000256" key="4">
    <source>
        <dbReference type="ARBA" id="ARBA00023125"/>
    </source>
</evidence>
<feature type="compositionally biased region" description="Basic and acidic residues" evidence="9">
    <location>
        <begin position="336"/>
        <end position="356"/>
    </location>
</feature>
<sequence>MSTGIRKVVKKTGGSTGIRPPANRRVPTGGATRRPQREAASSRAAPAPPPADTQASTDYTLMSAPRERTHNVMRMLTSKQVDFGKFTPPVRMRRQNRDYYRVKNKKRNEEEEEQQQGEQIAGEMGEERPKADMNLIADAGGARRNKRNLFKKRTKQVYFADEEKRRLDIEEARPWILEDDDEKEVWTGELEGGQSSEYVLFVLAEDGFRVVPVDRWYKFNPKLKYNTMSLDEAEEELQRMQKAHAKRDLWIMHRRNQQQEQQKLKQEQEQQKLAGGLNLGSAKSTLVEYESYAFSDDDNGSGDEGKPRRPNRDRGKHGGLDEIEFEMEFEDDEELGDVRFEYNEEEESNRQRERVHTSMFASDDEDEDLFGDSKQSDSKDVKQLRKLMRKREGNADYESDREENPYLSEDDETSDESDQDQNKSPTSPTDPQKPAADSEAAKPAAASSASAASTSAKKRKRMSVASHPHHAARAGSPTSASADNSRLKHHKSSASMASSASAAAAKPSASSPSGALITKQEIIDLIRNGVSDIRELISHVRKKLQANPENRKRIYEMLKEVATYKNNKLTLKKP</sequence>
<feature type="compositionally biased region" description="Basic residues" evidence="9">
    <location>
        <begin position="456"/>
        <end position="472"/>
    </location>
</feature>
<evidence type="ECO:0000256" key="1">
    <source>
        <dbReference type="ARBA" id="ARBA00004123"/>
    </source>
</evidence>
<feature type="region of interest" description="Disordered" evidence="9">
    <location>
        <begin position="101"/>
        <end position="126"/>
    </location>
</feature>
<keyword evidence="3 7" id="KW-0805">Transcription regulation</keyword>
<dbReference type="InterPro" id="IPR008851">
    <property type="entry name" value="TFIIF-alpha"/>
</dbReference>
<proteinExistence type="inferred from homology"/>
<evidence type="ECO:0000256" key="2">
    <source>
        <dbReference type="ARBA" id="ARBA00005249"/>
    </source>
</evidence>
<dbReference type="PANTHER" id="PTHR13011">
    <property type="entry name" value="TFIIF-ALPHA"/>
    <property type="match status" value="1"/>
</dbReference>
<comment type="function">
    <text evidence="7">TFIIF is a general transcription initiation factor that binds to RNA polymerase II and helps to recruit it to the initiation complex in collaboration with TFIIB. It promotes transcription elongation.</text>
</comment>
<keyword evidence="11" id="KW-1185">Reference proteome</keyword>
<reference evidence="10" key="1">
    <citation type="submission" date="2022-07" db="EMBL/GenBank/DDBJ databases">
        <title>Phylogenomic reconstructions and comparative analyses of Kickxellomycotina fungi.</title>
        <authorList>
            <person name="Reynolds N.K."/>
            <person name="Stajich J.E."/>
            <person name="Barry K."/>
            <person name="Grigoriev I.V."/>
            <person name="Crous P."/>
            <person name="Smith M.E."/>
        </authorList>
    </citation>
    <scope>NUCLEOTIDE SEQUENCE</scope>
    <source>
        <strain evidence="10">NRRL 1566</strain>
    </source>
</reference>
<evidence type="ECO:0000256" key="6">
    <source>
        <dbReference type="ARBA" id="ARBA00023242"/>
    </source>
</evidence>
<gene>
    <name evidence="10" type="primary">TFG1</name>
    <name evidence="10" type="ORF">IWW36_002048</name>
</gene>
<keyword evidence="5 7" id="KW-0804">Transcription</keyword>
<dbReference type="GO" id="GO:0016251">
    <property type="term" value="F:RNA polymerase II general transcription initiation factor activity"/>
    <property type="evidence" value="ECO:0007669"/>
    <property type="project" value="TreeGrafter"/>
</dbReference>
<evidence type="ECO:0000256" key="7">
    <source>
        <dbReference type="RuleBase" id="RU366044"/>
    </source>
</evidence>
<comment type="similarity">
    <text evidence="2 7">Belongs to the TFIIF alpha subunit family.</text>
</comment>
<evidence type="ECO:0000313" key="11">
    <source>
        <dbReference type="Proteomes" id="UP001139887"/>
    </source>
</evidence>
<dbReference type="PANTHER" id="PTHR13011:SF0">
    <property type="entry name" value="GENERAL TRANSCRIPTION FACTOR IIF SUBUNIT 1"/>
    <property type="match status" value="1"/>
</dbReference>
<dbReference type="GO" id="GO:0005674">
    <property type="term" value="C:transcription factor TFIIF complex"/>
    <property type="evidence" value="ECO:0007669"/>
    <property type="project" value="TreeGrafter"/>
</dbReference>
<dbReference type="InterPro" id="IPR011039">
    <property type="entry name" value="TFIIF_interaction"/>
</dbReference>
<evidence type="ECO:0000256" key="5">
    <source>
        <dbReference type="ARBA" id="ARBA00023163"/>
    </source>
</evidence>
<evidence type="ECO:0000256" key="3">
    <source>
        <dbReference type="ARBA" id="ARBA00023015"/>
    </source>
</evidence>
<dbReference type="AlphaFoldDB" id="A0A9W8IAI5"/>
<dbReference type="Pfam" id="PF05793">
    <property type="entry name" value="TFIIF_alpha"/>
    <property type="match status" value="1"/>
</dbReference>
<dbReference type="EMBL" id="JANBUW010000038">
    <property type="protein sequence ID" value="KAJ2850252.1"/>
    <property type="molecule type" value="Genomic_DNA"/>
</dbReference>
<dbReference type="GO" id="GO:0003677">
    <property type="term" value="F:DNA binding"/>
    <property type="evidence" value="ECO:0007669"/>
    <property type="project" value="UniProtKB-KW"/>
</dbReference>
<feature type="coiled-coil region" evidence="8">
    <location>
        <begin position="223"/>
        <end position="274"/>
    </location>
</feature>
<feature type="compositionally biased region" description="Low complexity" evidence="9">
    <location>
        <begin position="433"/>
        <end position="455"/>
    </location>
</feature>